<keyword evidence="2" id="KW-0238">DNA-binding</keyword>
<evidence type="ECO:0000259" key="5">
    <source>
        <dbReference type="PROSITE" id="PS50043"/>
    </source>
</evidence>
<reference evidence="6" key="1">
    <citation type="submission" date="2021-01" db="EMBL/GenBank/DDBJ databases">
        <title>Whole genome shotgun sequence of Rugosimonospora africana NBRC 104875.</title>
        <authorList>
            <person name="Komaki H."/>
            <person name="Tamura T."/>
        </authorList>
    </citation>
    <scope>NUCLEOTIDE SEQUENCE</scope>
    <source>
        <strain evidence="6">NBRC 104875</strain>
    </source>
</reference>
<evidence type="ECO:0000313" key="7">
    <source>
        <dbReference type="Proteomes" id="UP000642748"/>
    </source>
</evidence>
<dbReference type="EMBL" id="BONZ01000036">
    <property type="protein sequence ID" value="GIH15703.1"/>
    <property type="molecule type" value="Genomic_DNA"/>
</dbReference>
<dbReference type="Proteomes" id="UP000642748">
    <property type="component" value="Unassembled WGS sequence"/>
</dbReference>
<accession>A0A8J3VRS7</accession>
<dbReference type="InterPro" id="IPR036388">
    <property type="entry name" value="WH-like_DNA-bd_sf"/>
</dbReference>
<dbReference type="PROSITE" id="PS50043">
    <property type="entry name" value="HTH_LUXR_2"/>
    <property type="match status" value="1"/>
</dbReference>
<dbReference type="GO" id="GO:0003677">
    <property type="term" value="F:DNA binding"/>
    <property type="evidence" value="ECO:0007669"/>
    <property type="project" value="UniProtKB-KW"/>
</dbReference>
<evidence type="ECO:0000313" key="6">
    <source>
        <dbReference type="EMBL" id="GIH15703.1"/>
    </source>
</evidence>
<dbReference type="SUPFAM" id="SSF46894">
    <property type="entry name" value="C-terminal effector domain of the bipartite response regulators"/>
    <property type="match status" value="1"/>
</dbReference>
<feature type="region of interest" description="Disordered" evidence="4">
    <location>
        <begin position="190"/>
        <end position="210"/>
    </location>
</feature>
<dbReference type="InterPro" id="IPR000792">
    <property type="entry name" value="Tscrpt_reg_LuxR_C"/>
</dbReference>
<comment type="caution">
    <text evidence="6">The sequence shown here is derived from an EMBL/GenBank/DDBJ whole genome shotgun (WGS) entry which is preliminary data.</text>
</comment>
<feature type="compositionally biased region" description="Basic and acidic residues" evidence="4">
    <location>
        <begin position="190"/>
        <end position="203"/>
    </location>
</feature>
<dbReference type="SMART" id="SM00421">
    <property type="entry name" value="HTH_LUXR"/>
    <property type="match status" value="1"/>
</dbReference>
<dbReference type="PANTHER" id="PTHR44688">
    <property type="entry name" value="DNA-BINDING TRANSCRIPTIONAL ACTIVATOR DEVR_DOSR"/>
    <property type="match status" value="1"/>
</dbReference>
<gene>
    <name evidence="6" type="ORF">Raf01_38750</name>
</gene>
<feature type="domain" description="HTH luxR-type" evidence="5">
    <location>
        <begin position="122"/>
        <end position="187"/>
    </location>
</feature>
<dbReference type="AlphaFoldDB" id="A0A8J3VRS7"/>
<protein>
    <recommendedName>
        <fullName evidence="5">HTH luxR-type domain-containing protein</fullName>
    </recommendedName>
</protein>
<keyword evidence="3" id="KW-0804">Transcription</keyword>
<dbReference type="PANTHER" id="PTHR44688:SF16">
    <property type="entry name" value="DNA-BINDING TRANSCRIPTIONAL ACTIVATOR DEVR_DOSR"/>
    <property type="match status" value="1"/>
</dbReference>
<dbReference type="Pfam" id="PF00196">
    <property type="entry name" value="GerE"/>
    <property type="match status" value="1"/>
</dbReference>
<dbReference type="CDD" id="cd06170">
    <property type="entry name" value="LuxR_C_like"/>
    <property type="match status" value="1"/>
</dbReference>
<dbReference type="Gene3D" id="1.10.10.10">
    <property type="entry name" value="Winged helix-like DNA-binding domain superfamily/Winged helix DNA-binding domain"/>
    <property type="match status" value="1"/>
</dbReference>
<evidence type="ECO:0000256" key="3">
    <source>
        <dbReference type="ARBA" id="ARBA00023163"/>
    </source>
</evidence>
<dbReference type="InterPro" id="IPR016032">
    <property type="entry name" value="Sig_transdc_resp-reg_C-effctor"/>
</dbReference>
<evidence type="ECO:0000256" key="1">
    <source>
        <dbReference type="ARBA" id="ARBA00023015"/>
    </source>
</evidence>
<dbReference type="GO" id="GO:0006355">
    <property type="term" value="P:regulation of DNA-templated transcription"/>
    <property type="evidence" value="ECO:0007669"/>
    <property type="project" value="InterPro"/>
</dbReference>
<evidence type="ECO:0000256" key="2">
    <source>
        <dbReference type="ARBA" id="ARBA00023125"/>
    </source>
</evidence>
<sequence>MIRLVTAGRPPAGFARVCGDHGLVCLGGVDRASDLDRPAAEHPDALVCFAGDSGTDLVRLIRDVAGRCYTVVVGRRDWPESHAVIRAGANAYLVPRYPDDYSGLMAMLTAAVPVLPACPPGRWGLLNTLSEREREALAYVAAGYTHQQTASRMRVAKSTVDTFIARIRTKLGVGNKAELTALALLQQPVDRARTSPHPDEEPRIATPAGW</sequence>
<dbReference type="PRINTS" id="PR00038">
    <property type="entry name" value="HTHLUXR"/>
</dbReference>
<organism evidence="6 7">
    <name type="scientific">Rugosimonospora africana</name>
    <dbReference type="NCBI Taxonomy" id="556532"/>
    <lineage>
        <taxon>Bacteria</taxon>
        <taxon>Bacillati</taxon>
        <taxon>Actinomycetota</taxon>
        <taxon>Actinomycetes</taxon>
        <taxon>Micromonosporales</taxon>
        <taxon>Micromonosporaceae</taxon>
        <taxon>Rugosimonospora</taxon>
    </lineage>
</organism>
<name>A0A8J3VRS7_9ACTN</name>
<evidence type="ECO:0000256" key="4">
    <source>
        <dbReference type="SAM" id="MobiDB-lite"/>
    </source>
</evidence>
<keyword evidence="1" id="KW-0805">Transcription regulation</keyword>
<keyword evidence="7" id="KW-1185">Reference proteome</keyword>
<proteinExistence type="predicted"/>